<evidence type="ECO:0000313" key="6">
    <source>
        <dbReference type="Proteomes" id="UP000034150"/>
    </source>
</evidence>
<name>A0A0M2JSK0_9MYCO</name>
<organism evidence="5 6">
    <name type="scientific">Mycolicibacterium obuense</name>
    <dbReference type="NCBI Taxonomy" id="1807"/>
    <lineage>
        <taxon>Bacteria</taxon>
        <taxon>Bacillati</taxon>
        <taxon>Actinomycetota</taxon>
        <taxon>Actinomycetes</taxon>
        <taxon>Mycobacteriales</taxon>
        <taxon>Mycobacteriaceae</taxon>
        <taxon>Mycolicibacterium</taxon>
    </lineage>
</organism>
<proteinExistence type="inferred from homology"/>
<evidence type="ECO:0000256" key="3">
    <source>
        <dbReference type="SAM" id="MobiDB-lite"/>
    </source>
</evidence>
<dbReference type="PANTHER" id="PTHR13696">
    <property type="entry name" value="P-LOOP CONTAINING NUCLEOSIDE TRIPHOSPHATE HYDROLASE"/>
    <property type="match status" value="1"/>
</dbReference>
<dbReference type="Gene3D" id="3.40.50.300">
    <property type="entry name" value="P-loop containing nucleotide triphosphate hydrolases"/>
    <property type="match status" value="1"/>
</dbReference>
<comment type="caution">
    <text evidence="5">The sequence shown here is derived from an EMBL/GenBank/DDBJ whole genome shotgun (WGS) entry which is preliminary data.</text>
</comment>
<evidence type="ECO:0000256" key="2">
    <source>
        <dbReference type="ARBA" id="ARBA00059092"/>
    </source>
</evidence>
<feature type="domain" description="AAA" evidence="4">
    <location>
        <begin position="80"/>
        <end position="256"/>
    </location>
</feature>
<dbReference type="PANTHER" id="PTHR13696:SF52">
    <property type="entry name" value="PARA FAMILY PROTEIN CT_582"/>
    <property type="match status" value="1"/>
</dbReference>
<protein>
    <submittedName>
        <fullName evidence="5">Chromosome partitioning protein</fullName>
    </submittedName>
</protein>
<keyword evidence="6" id="KW-1185">Reference proteome</keyword>
<dbReference type="FunFam" id="3.40.50.300:FF:000285">
    <property type="entry name" value="Sporulation initiation inhibitor Soj"/>
    <property type="match status" value="1"/>
</dbReference>
<comment type="similarity">
    <text evidence="1">Belongs to the ParA family.</text>
</comment>
<dbReference type="InterPro" id="IPR025669">
    <property type="entry name" value="AAA_dom"/>
</dbReference>
<reference evidence="5 6" key="1">
    <citation type="journal article" date="2015" name="Genome Announc.">
        <title>Draft Genome Sequence of Mycobacterium obuense Strain UC1, Isolated from Patient Sputum.</title>
        <authorList>
            <person name="Greninger A.L."/>
            <person name="Cunningham G."/>
            <person name="Hsu E.D."/>
            <person name="Yu J.M."/>
            <person name="Chiu C.Y."/>
            <person name="Miller S."/>
        </authorList>
    </citation>
    <scope>NUCLEOTIDE SEQUENCE [LARGE SCALE GENOMIC DNA]</scope>
    <source>
        <strain evidence="5 6">UC1</strain>
    </source>
</reference>
<dbReference type="PATRIC" id="fig|1807.13.peg.2509"/>
<dbReference type="STRING" id="1807.MOBUDSM44075_04708"/>
<dbReference type="SUPFAM" id="SSF52540">
    <property type="entry name" value="P-loop containing nucleoside triphosphate hydrolases"/>
    <property type="match status" value="1"/>
</dbReference>
<evidence type="ECO:0000313" key="5">
    <source>
        <dbReference type="EMBL" id="KKE99955.1"/>
    </source>
</evidence>
<dbReference type="CDD" id="cd02042">
    <property type="entry name" value="ParAB_family"/>
    <property type="match status" value="1"/>
</dbReference>
<dbReference type="Pfam" id="PF13614">
    <property type="entry name" value="AAA_31"/>
    <property type="match status" value="1"/>
</dbReference>
<dbReference type="InterPro" id="IPR027417">
    <property type="entry name" value="P-loop_NTPase"/>
</dbReference>
<dbReference type="AlphaFoldDB" id="A0A0M2JSK0"/>
<feature type="compositionally biased region" description="Basic and acidic residues" evidence="3">
    <location>
        <begin position="1"/>
        <end position="10"/>
    </location>
</feature>
<dbReference type="EMBL" id="LAUZ02000024">
    <property type="protein sequence ID" value="KKE99955.1"/>
    <property type="molecule type" value="Genomic_DNA"/>
</dbReference>
<comment type="function">
    <text evidence="2">May play a role in septum formation.</text>
</comment>
<evidence type="ECO:0000256" key="1">
    <source>
        <dbReference type="ARBA" id="ARBA00006976"/>
    </source>
</evidence>
<sequence>MRGPARDSSRRVSGRGAAPSDSGGKETAVTSTAEEPGADVSRETWGTHDADTPIGAEAERAVRLMHAASEGLLPKPARQRIFTVANQKGGVGKTTTAVNVAAALALQGARTLVIDLDPQGNASTALGIEHRPGTPSSYEVLIGEIPVETALQQSPHNELLYCVPATIDLAGAEIELVSMVAREGRLRTALAELKHHDFDYVFIDCPPSLGLLTINALVAAPEVLIPIQCEYYALEGVGQLLRNIEMVKSHLNPELNVTTVVLTMYDGRTKLADQVAVDVRAHFGDKVLRTVIPRSVKVSEAPGYGMTIIDYDPGSRGAMSYLDASRELAQRGAPAARQ</sequence>
<accession>A0A0M2JSK0</accession>
<evidence type="ECO:0000259" key="4">
    <source>
        <dbReference type="Pfam" id="PF13614"/>
    </source>
</evidence>
<dbReference type="InterPro" id="IPR050678">
    <property type="entry name" value="DNA_Partitioning_ATPase"/>
</dbReference>
<dbReference type="Proteomes" id="UP000034150">
    <property type="component" value="Unassembled WGS sequence"/>
</dbReference>
<feature type="compositionally biased region" description="Basic and acidic residues" evidence="3">
    <location>
        <begin position="40"/>
        <end position="51"/>
    </location>
</feature>
<gene>
    <name evidence="5" type="ORF">WN67_21370</name>
</gene>
<feature type="region of interest" description="Disordered" evidence="3">
    <location>
        <begin position="1"/>
        <end position="51"/>
    </location>
</feature>